<accession>A0A366HW66</accession>
<dbReference type="SMART" id="SM00354">
    <property type="entry name" value="HTH_LACI"/>
    <property type="match status" value="1"/>
</dbReference>
<dbReference type="SUPFAM" id="SSF47413">
    <property type="entry name" value="lambda repressor-like DNA-binding domains"/>
    <property type="match status" value="1"/>
</dbReference>
<dbReference type="Gene3D" id="3.40.50.2300">
    <property type="match status" value="2"/>
</dbReference>
<keyword evidence="3" id="KW-0804">Transcription</keyword>
<name>A0A366HW66_9BACT</name>
<dbReference type="AlphaFoldDB" id="A0A366HW66"/>
<dbReference type="PROSITE" id="PS50932">
    <property type="entry name" value="HTH_LACI_2"/>
    <property type="match status" value="1"/>
</dbReference>
<protein>
    <submittedName>
        <fullName evidence="5">LacI family transcriptional regulator/LacI family fructose operon transcriptional repressor</fullName>
    </submittedName>
</protein>
<keyword evidence="1" id="KW-0805">Transcription regulation</keyword>
<dbReference type="InterPro" id="IPR010982">
    <property type="entry name" value="Lambda_DNA-bd_dom_sf"/>
</dbReference>
<evidence type="ECO:0000256" key="2">
    <source>
        <dbReference type="ARBA" id="ARBA00023125"/>
    </source>
</evidence>
<dbReference type="GO" id="GO:0003700">
    <property type="term" value="F:DNA-binding transcription factor activity"/>
    <property type="evidence" value="ECO:0007669"/>
    <property type="project" value="TreeGrafter"/>
</dbReference>
<dbReference type="SUPFAM" id="SSF53822">
    <property type="entry name" value="Periplasmic binding protein-like I"/>
    <property type="match status" value="1"/>
</dbReference>
<comment type="caution">
    <text evidence="5">The sequence shown here is derived from an EMBL/GenBank/DDBJ whole genome shotgun (WGS) entry which is preliminary data.</text>
</comment>
<dbReference type="Proteomes" id="UP000253426">
    <property type="component" value="Unassembled WGS sequence"/>
</dbReference>
<dbReference type="CDD" id="cd01392">
    <property type="entry name" value="HTH_LacI"/>
    <property type="match status" value="1"/>
</dbReference>
<dbReference type="RefSeq" id="WP_170156809.1">
    <property type="nucleotide sequence ID" value="NZ_QNRR01000001.1"/>
</dbReference>
<evidence type="ECO:0000259" key="4">
    <source>
        <dbReference type="PROSITE" id="PS50932"/>
    </source>
</evidence>
<proteinExistence type="predicted"/>
<feature type="domain" description="HTH lacI-type" evidence="4">
    <location>
        <begin position="1"/>
        <end position="53"/>
    </location>
</feature>
<dbReference type="PROSITE" id="PS00356">
    <property type="entry name" value="HTH_LACI_1"/>
    <property type="match status" value="1"/>
</dbReference>
<keyword evidence="6" id="KW-1185">Reference proteome</keyword>
<dbReference type="InterPro" id="IPR000843">
    <property type="entry name" value="HTH_LacI"/>
</dbReference>
<organism evidence="5 6">
    <name type="scientific">Roseimicrobium gellanilyticum</name>
    <dbReference type="NCBI Taxonomy" id="748857"/>
    <lineage>
        <taxon>Bacteria</taxon>
        <taxon>Pseudomonadati</taxon>
        <taxon>Verrucomicrobiota</taxon>
        <taxon>Verrucomicrobiia</taxon>
        <taxon>Verrucomicrobiales</taxon>
        <taxon>Verrucomicrobiaceae</taxon>
        <taxon>Roseimicrobium</taxon>
    </lineage>
</organism>
<evidence type="ECO:0000256" key="3">
    <source>
        <dbReference type="ARBA" id="ARBA00023163"/>
    </source>
</evidence>
<keyword evidence="2" id="KW-0238">DNA-binding</keyword>
<dbReference type="EMBL" id="QNRR01000001">
    <property type="protein sequence ID" value="RBP47824.1"/>
    <property type="molecule type" value="Genomic_DNA"/>
</dbReference>
<dbReference type="Pfam" id="PF00356">
    <property type="entry name" value="LacI"/>
    <property type="match status" value="1"/>
</dbReference>
<sequence length="336" mass="37960">MLDVARASGVSPATVSRALRDDPRITSDVKQRVKGHAVRLGYVPNPLVQALMSQRRRRVQPHAETLALVTHLSEADWKGKDVCRWYFRGIRDRAEQLGYRVEVASLESVRQNPARLCKVLQAQGISGMILGFSQDEGQFTRQDISHFSVVGLSTYFDALPVDRVHLNGFYNVKLAFRELRAAGYQRPALVIPVRNNRVVGGQWSAAALDEQWQRPAEEQCPPFMVEGSMVNMSKFRDWFEKHRPDAIIAYKERVVELLDRLRVRVPEDVGVAHLFGTEQERKNMAGIDGNLAQVGAAAVDLLVQKLHTNERGIPEHPRDVMVQGTWKDGPTIRRRG</sequence>
<reference evidence="5 6" key="1">
    <citation type="submission" date="2018-06" db="EMBL/GenBank/DDBJ databases">
        <title>Genomic Encyclopedia of Type Strains, Phase IV (KMG-IV): sequencing the most valuable type-strain genomes for metagenomic binning, comparative biology and taxonomic classification.</title>
        <authorList>
            <person name="Goeker M."/>
        </authorList>
    </citation>
    <scope>NUCLEOTIDE SEQUENCE [LARGE SCALE GENOMIC DNA]</scope>
    <source>
        <strain evidence="5 6">DSM 25532</strain>
    </source>
</reference>
<dbReference type="GO" id="GO:0000976">
    <property type="term" value="F:transcription cis-regulatory region binding"/>
    <property type="evidence" value="ECO:0007669"/>
    <property type="project" value="TreeGrafter"/>
</dbReference>
<evidence type="ECO:0000313" key="5">
    <source>
        <dbReference type="EMBL" id="RBP47824.1"/>
    </source>
</evidence>
<dbReference type="PANTHER" id="PTHR30146:SF109">
    <property type="entry name" value="HTH-TYPE TRANSCRIPTIONAL REGULATOR GALS"/>
    <property type="match status" value="1"/>
</dbReference>
<dbReference type="InterPro" id="IPR046335">
    <property type="entry name" value="LacI/GalR-like_sensor"/>
</dbReference>
<dbReference type="Gene3D" id="1.10.260.40">
    <property type="entry name" value="lambda repressor-like DNA-binding domains"/>
    <property type="match status" value="1"/>
</dbReference>
<evidence type="ECO:0000256" key="1">
    <source>
        <dbReference type="ARBA" id="ARBA00023015"/>
    </source>
</evidence>
<dbReference type="Pfam" id="PF13377">
    <property type="entry name" value="Peripla_BP_3"/>
    <property type="match status" value="1"/>
</dbReference>
<dbReference type="PANTHER" id="PTHR30146">
    <property type="entry name" value="LACI-RELATED TRANSCRIPTIONAL REPRESSOR"/>
    <property type="match status" value="1"/>
</dbReference>
<evidence type="ECO:0000313" key="6">
    <source>
        <dbReference type="Proteomes" id="UP000253426"/>
    </source>
</evidence>
<dbReference type="InterPro" id="IPR028082">
    <property type="entry name" value="Peripla_BP_I"/>
</dbReference>
<gene>
    <name evidence="5" type="ORF">DES53_101624</name>
</gene>